<comment type="caution">
    <text evidence="1">The sequence shown here is derived from an EMBL/GenBank/DDBJ whole genome shotgun (WGS) entry which is preliminary data.</text>
</comment>
<dbReference type="InterPro" id="IPR009351">
    <property type="entry name" value="AlkZ-like"/>
</dbReference>
<dbReference type="Proteomes" id="UP000730482">
    <property type="component" value="Unassembled WGS sequence"/>
</dbReference>
<proteinExistence type="predicted"/>
<evidence type="ECO:0000313" key="1">
    <source>
        <dbReference type="EMBL" id="MBS2553051.1"/>
    </source>
</evidence>
<name>A0ABS5L401_9ACTN</name>
<dbReference type="Pfam" id="PF06224">
    <property type="entry name" value="AlkZ-like"/>
    <property type="match status" value="1"/>
</dbReference>
<protein>
    <submittedName>
        <fullName evidence="1">AlkZ family DNA glycosylase</fullName>
    </submittedName>
</protein>
<dbReference type="PANTHER" id="PTHR38479">
    <property type="entry name" value="LMO0824 PROTEIN"/>
    <property type="match status" value="1"/>
</dbReference>
<gene>
    <name evidence="1" type="ORF">KGQ19_39985</name>
</gene>
<dbReference type="PANTHER" id="PTHR38479:SF2">
    <property type="entry name" value="WINGED HELIX DNA-BINDING DOMAIN-CONTAINING PROTEIN"/>
    <property type="match status" value="1"/>
</dbReference>
<reference evidence="1 2" key="1">
    <citation type="submission" date="2020-02" db="EMBL/GenBank/DDBJ databases">
        <title>Acidophilic actinobacteria isolated from forest soil.</title>
        <authorList>
            <person name="Golinska P."/>
        </authorList>
    </citation>
    <scope>NUCLEOTIDE SEQUENCE [LARGE SCALE GENOMIC DNA]</scope>
    <source>
        <strain evidence="1 2">NL8</strain>
    </source>
</reference>
<sequence length="379" mass="40755">MRTLSADEVRWLRLRAQGLAGEASPTVASPHVASPTVATPTVAEAVRGAAAIQAQASGPARLQVWSRTRGLRAADVDAAVAGAVVVRTWLMRGTIHMVAAEDLRPFLAVLGPVNLRADRRRRDQLGLTDELCGRAMAALAKILGGGRALTRAEIVAELAGYGIAIDLKSQQPPHLLGFAAHSGLICRAPDAARDEPTYVLLDDWLAHDWPAHDRSAHDRSAHAPAAPDRETALARLATRYFAAYAPATTADFVAWSGLSAADGKAAVALIRDGLEEVDHEGLRLLLPRGTEPMPPEHPYRYRLLARFDPYLLGHRFRELILDHAFAKRVNAGGGMIAQTMLADGRVVGTWKTGQLEPFEAMPDAATEGWQRELAAAAVF</sequence>
<keyword evidence="2" id="KW-1185">Reference proteome</keyword>
<accession>A0ABS5L401</accession>
<evidence type="ECO:0000313" key="2">
    <source>
        <dbReference type="Proteomes" id="UP000730482"/>
    </source>
</evidence>
<organism evidence="1 2">
    <name type="scientific">Catenulispora pinistramenti</name>
    <dbReference type="NCBI Taxonomy" id="2705254"/>
    <lineage>
        <taxon>Bacteria</taxon>
        <taxon>Bacillati</taxon>
        <taxon>Actinomycetota</taxon>
        <taxon>Actinomycetes</taxon>
        <taxon>Catenulisporales</taxon>
        <taxon>Catenulisporaceae</taxon>
        <taxon>Catenulispora</taxon>
    </lineage>
</organism>
<dbReference type="RefSeq" id="WP_212019225.1">
    <property type="nucleotide sequence ID" value="NZ_JAAFYZ010000228.1"/>
</dbReference>
<dbReference type="EMBL" id="JAAFYZ010000228">
    <property type="protein sequence ID" value="MBS2553051.1"/>
    <property type="molecule type" value="Genomic_DNA"/>
</dbReference>